<evidence type="ECO:0000313" key="2">
    <source>
        <dbReference type="EMBL" id="KIK90675.1"/>
    </source>
</evidence>
<reference evidence="1" key="3">
    <citation type="submission" date="2015-02" db="EMBL/GenBank/DDBJ databases">
        <title>Evolutionary Origins and Diversification of the Mycorrhizal Mutualists.</title>
        <authorList>
            <consortium name="DOE Joint Genome Institute"/>
            <consortium name="Mycorrhizal Genomics Consortium"/>
            <person name="Kohler A."/>
            <person name="Kuo A."/>
            <person name="Nagy L.G."/>
            <person name="Floudas D."/>
            <person name="Copeland A."/>
            <person name="Barry K.W."/>
            <person name="Cichocki N."/>
            <person name="Veneault-Fourrey C."/>
            <person name="LaButti K."/>
            <person name="Lindquist E.A."/>
            <person name="Lipzen A."/>
            <person name="Lundell T."/>
            <person name="Morin E."/>
            <person name="Murat C."/>
            <person name="Riley R."/>
            <person name="Ohm R."/>
            <person name="Sun H."/>
            <person name="Tunlid A."/>
            <person name="Henrissat B."/>
            <person name="Grigoriev I.V."/>
            <person name="Hibbett D.S."/>
            <person name="Martin F."/>
        </authorList>
    </citation>
    <scope>NUCLEOTIDE SEQUENCE</scope>
    <source>
        <strain evidence="1">Ve08.2h10</strain>
    </source>
</reference>
<evidence type="ECO:0000313" key="1">
    <source>
        <dbReference type="EMBL" id="KIK73400.1"/>
    </source>
</evidence>
<protein>
    <submittedName>
        <fullName evidence="1">Uncharacterized protein</fullName>
    </submittedName>
</protein>
<dbReference type="HOGENOM" id="CLU_148169_0_0_1"/>
<proteinExistence type="predicted"/>
<sequence length="106" mass="12369">MDHVQCLRNLPSEIALSTQVITTTVMQGWKLEIPHTIQLLVDPEHTIASQINRDVNQQLPERYQELGWEELLRLYAEFIPRRPMLVLSPEIHTTEDLTEITRLELA</sequence>
<dbReference type="EMBL" id="KN825486">
    <property type="protein sequence ID" value="KIK90675.1"/>
    <property type="molecule type" value="Genomic_DNA"/>
</dbReference>
<reference evidence="1 3" key="1">
    <citation type="submission" date="2014-04" db="EMBL/GenBank/DDBJ databases">
        <authorList>
            <consortium name="DOE Joint Genome Institute"/>
            <person name="Kuo A."/>
            <person name="Kohler A."/>
            <person name="Jargeat P."/>
            <person name="Nagy L.G."/>
            <person name="Floudas D."/>
            <person name="Copeland A."/>
            <person name="Barry K.W."/>
            <person name="Cichocki N."/>
            <person name="Veneault-Fourrey C."/>
            <person name="LaButti K."/>
            <person name="Lindquist E.A."/>
            <person name="Lipzen A."/>
            <person name="Lundell T."/>
            <person name="Morin E."/>
            <person name="Murat C."/>
            <person name="Sun H."/>
            <person name="Tunlid A."/>
            <person name="Henrissat B."/>
            <person name="Grigoriev I.V."/>
            <person name="Hibbett D.S."/>
            <person name="Martin F."/>
            <person name="Nordberg H.P."/>
            <person name="Cantor M.N."/>
            <person name="Hua S.X."/>
        </authorList>
    </citation>
    <scope>NUCLEOTIDE SEQUENCE [LARGE SCALE GENOMIC DNA]</scope>
    <source>
        <strain evidence="1 3">Ve08.2h10</strain>
    </source>
</reference>
<evidence type="ECO:0000313" key="3">
    <source>
        <dbReference type="Proteomes" id="UP000054538"/>
    </source>
</evidence>
<reference evidence="3" key="2">
    <citation type="submission" date="2015-01" db="EMBL/GenBank/DDBJ databases">
        <title>Evolutionary Origins and Diversification of the Mycorrhizal Mutualists.</title>
        <authorList>
            <consortium name="DOE Joint Genome Institute"/>
            <consortium name="Mycorrhizal Genomics Consortium"/>
            <person name="Kohler A."/>
            <person name="Kuo A."/>
            <person name="Nagy L.G."/>
            <person name="Floudas D."/>
            <person name="Copeland A."/>
            <person name="Barry K.W."/>
            <person name="Cichocki N."/>
            <person name="Veneault-Fourrey C."/>
            <person name="LaButti K."/>
            <person name="Lindquist E.A."/>
            <person name="Lipzen A."/>
            <person name="Lundell T."/>
            <person name="Morin E."/>
            <person name="Murat C."/>
            <person name="Riley R."/>
            <person name="Ohm R."/>
            <person name="Sun H."/>
            <person name="Tunlid A."/>
            <person name="Henrissat B."/>
            <person name="Grigoriev I.V."/>
            <person name="Hibbett D.S."/>
            <person name="Martin F."/>
        </authorList>
    </citation>
    <scope>NUCLEOTIDE SEQUENCE [LARGE SCALE GENOMIC DNA]</scope>
    <source>
        <strain evidence="3">Ve08.2h10</strain>
    </source>
</reference>
<organism evidence="1 3">
    <name type="scientific">Paxillus rubicundulus Ve08.2h10</name>
    <dbReference type="NCBI Taxonomy" id="930991"/>
    <lineage>
        <taxon>Eukaryota</taxon>
        <taxon>Fungi</taxon>
        <taxon>Dikarya</taxon>
        <taxon>Basidiomycota</taxon>
        <taxon>Agaricomycotina</taxon>
        <taxon>Agaricomycetes</taxon>
        <taxon>Agaricomycetidae</taxon>
        <taxon>Boletales</taxon>
        <taxon>Paxilineae</taxon>
        <taxon>Paxillaceae</taxon>
        <taxon>Paxillus</taxon>
    </lineage>
</organism>
<accession>A0A0D0D8J8</accession>
<gene>
    <name evidence="2" type="ORF">PAXRUDRAFT_14214</name>
    <name evidence="1" type="ORF">PAXRUDRAFT_20900</name>
</gene>
<dbReference type="AlphaFoldDB" id="A0A0D0D8J8"/>
<dbReference type="Proteomes" id="UP000054538">
    <property type="component" value="Unassembled WGS sequence"/>
</dbReference>
<dbReference type="EMBL" id="KN829793">
    <property type="protein sequence ID" value="KIK73400.1"/>
    <property type="molecule type" value="Genomic_DNA"/>
</dbReference>
<keyword evidence="3" id="KW-1185">Reference proteome</keyword>
<name>A0A0D0D8J8_9AGAM</name>